<sequence length="50" mass="5826">EEVEEEEKREEMEIGLESLANKYGLQKIMDTVARMSMSKKGLKHKAKEEN</sequence>
<accession>X0VQ28</accession>
<gene>
    <name evidence="1" type="ORF">S01H1_59550</name>
</gene>
<comment type="caution">
    <text evidence="1">The sequence shown here is derived from an EMBL/GenBank/DDBJ whole genome shotgun (WGS) entry which is preliminary data.</text>
</comment>
<protein>
    <submittedName>
        <fullName evidence="1">Uncharacterized protein</fullName>
    </submittedName>
</protein>
<feature type="non-terminal residue" evidence="1">
    <location>
        <position position="1"/>
    </location>
</feature>
<reference evidence="1" key="1">
    <citation type="journal article" date="2014" name="Front. Microbiol.">
        <title>High frequency of phylogenetically diverse reductive dehalogenase-homologous genes in deep subseafloor sedimentary metagenomes.</title>
        <authorList>
            <person name="Kawai M."/>
            <person name="Futagami T."/>
            <person name="Toyoda A."/>
            <person name="Takaki Y."/>
            <person name="Nishi S."/>
            <person name="Hori S."/>
            <person name="Arai W."/>
            <person name="Tsubouchi T."/>
            <person name="Morono Y."/>
            <person name="Uchiyama I."/>
            <person name="Ito T."/>
            <person name="Fujiyama A."/>
            <person name="Inagaki F."/>
            <person name="Takami H."/>
        </authorList>
    </citation>
    <scope>NUCLEOTIDE SEQUENCE</scope>
    <source>
        <strain evidence="1">Expedition CK06-06</strain>
    </source>
</reference>
<name>X0VQ28_9ZZZZ</name>
<evidence type="ECO:0000313" key="1">
    <source>
        <dbReference type="EMBL" id="GAG14573.1"/>
    </source>
</evidence>
<dbReference type="EMBL" id="BARS01038953">
    <property type="protein sequence ID" value="GAG14573.1"/>
    <property type="molecule type" value="Genomic_DNA"/>
</dbReference>
<proteinExistence type="predicted"/>
<organism evidence="1">
    <name type="scientific">marine sediment metagenome</name>
    <dbReference type="NCBI Taxonomy" id="412755"/>
    <lineage>
        <taxon>unclassified sequences</taxon>
        <taxon>metagenomes</taxon>
        <taxon>ecological metagenomes</taxon>
    </lineage>
</organism>
<dbReference type="AlphaFoldDB" id="X0VQ28"/>